<reference evidence="2 3" key="1">
    <citation type="submission" date="2017-08" db="EMBL/GenBank/DDBJ databases">
        <title>Aliifodinibius alkalisoli sp. nov., isolated from saline alkaline soil.</title>
        <authorList>
            <person name="Liu D."/>
            <person name="Zhang G."/>
        </authorList>
    </citation>
    <scope>NUCLEOTIDE SEQUENCE [LARGE SCALE GENOMIC DNA]</scope>
    <source>
        <strain evidence="2 3">WN023</strain>
    </source>
</reference>
<dbReference type="AlphaFoldDB" id="A0A2A2G8K6"/>
<evidence type="ECO:0000313" key="3">
    <source>
        <dbReference type="Proteomes" id="UP000218831"/>
    </source>
</evidence>
<gene>
    <name evidence="2" type="ORF">CK503_11430</name>
</gene>
<sequence length="122" mass="14417">MNQELSPKNFKRISIINWMLSVPFFILFAWPYWYLANLSGIEQFIIYTGCCLFSIPFMITILHGHVTMALGEAHRHHYYDWLADQPLTYGLFFHPVMMRTRFRLILLVASILLFIIGFVLTI</sequence>
<comment type="caution">
    <text evidence="2">The sequence shown here is derived from an EMBL/GenBank/DDBJ whole genome shotgun (WGS) entry which is preliminary data.</text>
</comment>
<feature type="transmembrane region" description="Helical" evidence="1">
    <location>
        <begin position="45"/>
        <end position="66"/>
    </location>
</feature>
<evidence type="ECO:0000313" key="2">
    <source>
        <dbReference type="EMBL" id="PAU93344.1"/>
    </source>
</evidence>
<feature type="transmembrane region" description="Helical" evidence="1">
    <location>
        <begin position="12"/>
        <end position="33"/>
    </location>
</feature>
<dbReference type="OrthoDB" id="1524509at2"/>
<keyword evidence="3" id="KW-1185">Reference proteome</keyword>
<dbReference type="Proteomes" id="UP000218831">
    <property type="component" value="Unassembled WGS sequence"/>
</dbReference>
<proteinExistence type="predicted"/>
<feature type="transmembrane region" description="Helical" evidence="1">
    <location>
        <begin position="102"/>
        <end position="120"/>
    </location>
</feature>
<name>A0A2A2G8K6_9BACT</name>
<dbReference type="RefSeq" id="WP_095606955.1">
    <property type="nucleotide sequence ID" value="NZ_NSKE01000008.1"/>
</dbReference>
<keyword evidence="1" id="KW-0812">Transmembrane</keyword>
<organism evidence="2 3">
    <name type="scientific">Fodinibius salipaludis</name>
    <dbReference type="NCBI Taxonomy" id="2032627"/>
    <lineage>
        <taxon>Bacteria</taxon>
        <taxon>Pseudomonadati</taxon>
        <taxon>Balneolota</taxon>
        <taxon>Balneolia</taxon>
        <taxon>Balneolales</taxon>
        <taxon>Balneolaceae</taxon>
        <taxon>Fodinibius</taxon>
    </lineage>
</organism>
<accession>A0A2A2G8K6</accession>
<dbReference type="EMBL" id="NSKE01000008">
    <property type="protein sequence ID" value="PAU93344.1"/>
    <property type="molecule type" value="Genomic_DNA"/>
</dbReference>
<keyword evidence="1" id="KW-1133">Transmembrane helix</keyword>
<evidence type="ECO:0000256" key="1">
    <source>
        <dbReference type="SAM" id="Phobius"/>
    </source>
</evidence>
<protein>
    <submittedName>
        <fullName evidence="2">Uncharacterized protein</fullName>
    </submittedName>
</protein>
<keyword evidence="1" id="KW-0472">Membrane</keyword>